<feature type="non-terminal residue" evidence="2">
    <location>
        <position position="1"/>
    </location>
</feature>
<sequence>MGSRGGGGRRRAENGGYWWVQPLKPLMEGPDLELIMQDEFISNKEETLMITTTTSSSSSSSNNNNASSSSSWEVLREWFRVHKNNNNNNVHPPNGNGNGNGFSIMSALMYYGGGGGGIPHIRAKRQDLRLLLGVLGCPLAPIPLKPITTNFPILHRPQIIKDIPIETSTAHYIIEQYLAATGCIKQQQRSISGGESMMMIKSMYTTGTVKMICCETEISSSSSSSSSSSLSSSSSSSSSSSPSSSSSTSSGKAGGGRVKSIGTRSRGENGCFVLWQMSPGMWSLELVLGNGTVGGREKVIAGSNGKIVWRHTPWLGTHAAKGPHRPLRRIIQGLDPKSTANLFGEAQCLGEKRIGEEDCFVLRVAADRTAVMERNEGPAEVIRHVLYGYFSQKTGLLIYLEDSHLTRVQPITPPDEAAANFNKNSKSNTSSGHNKETRTVYWETTIGSTIGDYREVDGVLIAHGGRTIATIFRFGEQSSSATATASASTEQYYHYSRTRMEEIWRIDDMVFNVPGLSLDSFIPPSDILY</sequence>
<dbReference type="PANTHER" id="PTHR31300">
    <property type="entry name" value="LIPASE"/>
    <property type="match status" value="1"/>
</dbReference>
<dbReference type="AlphaFoldDB" id="A0A6A4LMC7"/>
<dbReference type="PANTHER" id="PTHR31300:SF34">
    <property type="entry name" value="PLANT_T8K14-16 PROTEIN"/>
    <property type="match status" value="1"/>
</dbReference>
<dbReference type="Pfam" id="PF04788">
    <property type="entry name" value="DUF620"/>
    <property type="match status" value="2"/>
</dbReference>
<dbReference type="OrthoDB" id="1863180at2759"/>
<accession>A0A6A4LMC7</accession>
<dbReference type="Proteomes" id="UP000428333">
    <property type="component" value="Linkage Group LG06"/>
</dbReference>
<evidence type="ECO:0000256" key="1">
    <source>
        <dbReference type="SAM" id="MobiDB-lite"/>
    </source>
</evidence>
<dbReference type="EMBL" id="QEFC01001416">
    <property type="protein sequence ID" value="KAE9458452.1"/>
    <property type="molecule type" value="Genomic_DNA"/>
</dbReference>
<comment type="caution">
    <text evidence="2">The sequence shown here is derived from an EMBL/GenBank/DDBJ whole genome shotgun (WGS) entry which is preliminary data.</text>
</comment>
<reference evidence="2 3" key="1">
    <citation type="journal article" date="2019" name="Genome Biol. Evol.">
        <title>The Rhododendron genome and chromosomal organization provide insight into shared whole-genome duplications across the heath family (Ericaceae).</title>
        <authorList>
            <person name="Soza V.L."/>
            <person name="Lindsley D."/>
            <person name="Waalkes A."/>
            <person name="Ramage E."/>
            <person name="Patwardhan R.P."/>
            <person name="Burton J.N."/>
            <person name="Adey A."/>
            <person name="Kumar A."/>
            <person name="Qiu R."/>
            <person name="Shendure J."/>
            <person name="Hall B."/>
        </authorList>
    </citation>
    <scope>NUCLEOTIDE SEQUENCE [LARGE SCALE GENOMIC DNA]</scope>
    <source>
        <strain evidence="2">RSF 1966-606</strain>
    </source>
</reference>
<keyword evidence="3" id="KW-1185">Reference proteome</keyword>
<evidence type="ECO:0000313" key="2">
    <source>
        <dbReference type="EMBL" id="KAE9458452.1"/>
    </source>
</evidence>
<feature type="region of interest" description="Disordered" evidence="1">
    <location>
        <begin position="219"/>
        <end position="263"/>
    </location>
</feature>
<evidence type="ECO:0000313" key="3">
    <source>
        <dbReference type="Proteomes" id="UP000428333"/>
    </source>
</evidence>
<gene>
    <name evidence="2" type="ORF">C3L33_09621</name>
</gene>
<protein>
    <submittedName>
        <fullName evidence="2">Uncharacterized protein</fullName>
    </submittedName>
</protein>
<proteinExistence type="predicted"/>
<dbReference type="InterPro" id="IPR006873">
    <property type="entry name" value="DUF620"/>
</dbReference>
<organism evidence="2 3">
    <name type="scientific">Rhododendron williamsianum</name>
    <dbReference type="NCBI Taxonomy" id="262921"/>
    <lineage>
        <taxon>Eukaryota</taxon>
        <taxon>Viridiplantae</taxon>
        <taxon>Streptophyta</taxon>
        <taxon>Embryophyta</taxon>
        <taxon>Tracheophyta</taxon>
        <taxon>Spermatophyta</taxon>
        <taxon>Magnoliopsida</taxon>
        <taxon>eudicotyledons</taxon>
        <taxon>Gunneridae</taxon>
        <taxon>Pentapetalae</taxon>
        <taxon>asterids</taxon>
        <taxon>Ericales</taxon>
        <taxon>Ericaceae</taxon>
        <taxon>Ericoideae</taxon>
        <taxon>Rhodoreae</taxon>
        <taxon>Rhododendron</taxon>
    </lineage>
</organism>
<feature type="compositionally biased region" description="Low complexity" evidence="1">
    <location>
        <begin position="219"/>
        <end position="250"/>
    </location>
</feature>
<name>A0A6A4LMC7_9ERIC</name>
<feature type="compositionally biased region" description="Low complexity" evidence="1">
    <location>
        <begin position="417"/>
        <end position="432"/>
    </location>
</feature>
<feature type="region of interest" description="Disordered" evidence="1">
    <location>
        <begin position="416"/>
        <end position="436"/>
    </location>
</feature>